<evidence type="ECO:0000313" key="8">
    <source>
        <dbReference type="Proteomes" id="UP000634529"/>
    </source>
</evidence>
<dbReference type="Pfam" id="PF14464">
    <property type="entry name" value="Prok-JAB"/>
    <property type="match status" value="1"/>
</dbReference>
<dbReference type="Gene3D" id="3.40.140.10">
    <property type="entry name" value="Cytidine Deaminase, domain 2"/>
    <property type="match status" value="1"/>
</dbReference>
<keyword evidence="1" id="KW-0645">Protease</keyword>
<evidence type="ECO:0000313" key="7">
    <source>
        <dbReference type="EMBL" id="MBD8498685.1"/>
    </source>
</evidence>
<feature type="domain" description="JAB" evidence="6">
    <location>
        <begin position="27"/>
        <end position="117"/>
    </location>
</feature>
<evidence type="ECO:0000256" key="5">
    <source>
        <dbReference type="ARBA" id="ARBA00023049"/>
    </source>
</evidence>
<keyword evidence="8" id="KW-1185">Reference proteome</keyword>
<reference evidence="7 8" key="1">
    <citation type="submission" date="2020-09" db="EMBL/GenBank/DDBJ databases">
        <title>Paenibacillus sp. CAU 1523 isolated from sand of Haeundae Beach.</title>
        <authorList>
            <person name="Kim W."/>
        </authorList>
    </citation>
    <scope>NUCLEOTIDE SEQUENCE [LARGE SCALE GENOMIC DNA]</scope>
    <source>
        <strain evidence="7 8">CAU 1523</strain>
    </source>
</reference>
<name>A0ABR9AX20_9BACL</name>
<keyword evidence="2" id="KW-0479">Metal-binding</keyword>
<proteinExistence type="predicted"/>
<dbReference type="EMBL" id="JACYTN010000005">
    <property type="protein sequence ID" value="MBD8498685.1"/>
    <property type="molecule type" value="Genomic_DNA"/>
</dbReference>
<dbReference type="RefSeq" id="WP_192025046.1">
    <property type="nucleotide sequence ID" value="NZ_JACYTN010000005.1"/>
</dbReference>
<accession>A0ABR9AX20</accession>
<dbReference type="InterPro" id="IPR028090">
    <property type="entry name" value="JAB_dom_prok"/>
</dbReference>
<organism evidence="7 8">
    <name type="scientific">Paenibacillus arenosi</name>
    <dbReference type="NCBI Taxonomy" id="2774142"/>
    <lineage>
        <taxon>Bacteria</taxon>
        <taxon>Bacillati</taxon>
        <taxon>Bacillota</taxon>
        <taxon>Bacilli</taxon>
        <taxon>Bacillales</taxon>
        <taxon>Paenibacillaceae</taxon>
        <taxon>Paenibacillus</taxon>
    </lineage>
</organism>
<evidence type="ECO:0000256" key="1">
    <source>
        <dbReference type="ARBA" id="ARBA00022670"/>
    </source>
</evidence>
<keyword evidence="4" id="KW-0862">Zinc</keyword>
<evidence type="ECO:0000259" key="6">
    <source>
        <dbReference type="Pfam" id="PF14464"/>
    </source>
</evidence>
<dbReference type="SUPFAM" id="SSF102712">
    <property type="entry name" value="JAB1/MPN domain"/>
    <property type="match status" value="1"/>
</dbReference>
<protein>
    <submittedName>
        <fullName evidence="7">Mov34/MPN/PAD-1 family protein</fullName>
    </submittedName>
</protein>
<evidence type="ECO:0000256" key="3">
    <source>
        <dbReference type="ARBA" id="ARBA00022801"/>
    </source>
</evidence>
<dbReference type="PANTHER" id="PTHR34858">
    <property type="entry name" value="CYSO-CYSTEINE PEPTIDASE"/>
    <property type="match status" value="1"/>
</dbReference>
<comment type="caution">
    <text evidence="7">The sequence shown here is derived from an EMBL/GenBank/DDBJ whole genome shotgun (WGS) entry which is preliminary data.</text>
</comment>
<keyword evidence="5" id="KW-0482">Metalloprotease</keyword>
<evidence type="ECO:0000256" key="4">
    <source>
        <dbReference type="ARBA" id="ARBA00022833"/>
    </source>
</evidence>
<dbReference type="PANTHER" id="PTHR34858:SF1">
    <property type="entry name" value="CYSO-CYSTEINE PEPTIDASE"/>
    <property type="match status" value="1"/>
</dbReference>
<evidence type="ECO:0000256" key="2">
    <source>
        <dbReference type="ARBA" id="ARBA00022723"/>
    </source>
</evidence>
<sequence length="143" mass="16637">MTNTPNTQANPSPISTLSILPSVYPGMLEHLRAHYPNEGCGILLRNKRSNEHHFHIFEPIPNTDQHPQHRFYLEPSVYIDLLFRYPEASWDRILVHSHPFTSATISREDILGWMDTQALWTGWLVVSFQNGLDKPTYSYYTKL</sequence>
<gene>
    <name evidence="7" type="ORF">IFO66_10275</name>
</gene>
<dbReference type="InterPro" id="IPR051929">
    <property type="entry name" value="VirAsm_ModProt"/>
</dbReference>
<keyword evidence="3" id="KW-0378">Hydrolase</keyword>
<dbReference type="Proteomes" id="UP000634529">
    <property type="component" value="Unassembled WGS sequence"/>
</dbReference>